<dbReference type="InterPro" id="IPR005846">
    <property type="entry name" value="A-D-PHexomutase_a/b/a-III"/>
</dbReference>
<feature type="domain" description="Alpha-D-phosphohexomutase alpha/beta/alpha" evidence="12">
    <location>
        <begin position="258"/>
        <end position="360"/>
    </location>
</feature>
<dbReference type="InterPro" id="IPR005845">
    <property type="entry name" value="A-D-PHexomutase_a/b/a-II"/>
</dbReference>
<dbReference type="InterPro" id="IPR016055">
    <property type="entry name" value="A-D-PHexomutase_a/b/a-I/II/III"/>
</dbReference>
<evidence type="ECO:0000256" key="3">
    <source>
        <dbReference type="ARBA" id="ARBA00022723"/>
    </source>
</evidence>
<dbReference type="GO" id="GO:0006048">
    <property type="term" value="P:UDP-N-acetylglucosamine biosynthetic process"/>
    <property type="evidence" value="ECO:0007669"/>
    <property type="project" value="TreeGrafter"/>
</dbReference>
<dbReference type="HAMAP" id="MF_01554_B">
    <property type="entry name" value="GlmM_B"/>
    <property type="match status" value="1"/>
</dbReference>
<dbReference type="PROSITE" id="PS00710">
    <property type="entry name" value="PGM_PMM"/>
    <property type="match status" value="1"/>
</dbReference>
<dbReference type="Pfam" id="PF02880">
    <property type="entry name" value="PGM_PMM_III"/>
    <property type="match status" value="1"/>
</dbReference>
<dbReference type="Gene3D" id="3.30.310.50">
    <property type="entry name" value="Alpha-D-phosphohexomutase, C-terminal domain"/>
    <property type="match status" value="1"/>
</dbReference>
<dbReference type="Pfam" id="PF02878">
    <property type="entry name" value="PGM_PMM_I"/>
    <property type="match status" value="1"/>
</dbReference>
<evidence type="ECO:0000313" key="14">
    <source>
        <dbReference type="Proteomes" id="UP000294963"/>
    </source>
</evidence>
<dbReference type="InterPro" id="IPR005844">
    <property type="entry name" value="A-D-PHexomutase_a/b/a-I"/>
</dbReference>
<dbReference type="GO" id="GO:0000287">
    <property type="term" value="F:magnesium ion binding"/>
    <property type="evidence" value="ECO:0007669"/>
    <property type="project" value="UniProtKB-UniRule"/>
</dbReference>
<dbReference type="GO" id="GO:0009252">
    <property type="term" value="P:peptidoglycan biosynthetic process"/>
    <property type="evidence" value="ECO:0007669"/>
    <property type="project" value="UniProtKB-ARBA"/>
</dbReference>
<feature type="binding site" evidence="6">
    <location>
        <position position="241"/>
    </location>
    <ligand>
        <name>Mg(2+)</name>
        <dbReference type="ChEBI" id="CHEBI:18420"/>
    </ligand>
</feature>
<evidence type="ECO:0000256" key="5">
    <source>
        <dbReference type="ARBA" id="ARBA00023235"/>
    </source>
</evidence>
<accession>A0A4R1XY72</accession>
<keyword evidence="2 6" id="KW-0597">Phosphoprotein</keyword>
<comment type="function">
    <text evidence="6 8">Catalyzes the conversion of glucosamine-6-phosphate to glucosamine-1-phosphate.</text>
</comment>
<dbReference type="Pfam" id="PF02879">
    <property type="entry name" value="PGM_PMM_II"/>
    <property type="match status" value="1"/>
</dbReference>
<dbReference type="FunFam" id="3.40.120.10:FF:000001">
    <property type="entry name" value="Phosphoglucosamine mutase"/>
    <property type="match status" value="1"/>
</dbReference>
<dbReference type="GO" id="GO:0005975">
    <property type="term" value="P:carbohydrate metabolic process"/>
    <property type="evidence" value="ECO:0007669"/>
    <property type="project" value="InterPro"/>
</dbReference>
<evidence type="ECO:0000256" key="8">
    <source>
        <dbReference type="RuleBase" id="RU004327"/>
    </source>
</evidence>
<dbReference type="FunFam" id="3.40.120.10:FF:000003">
    <property type="entry name" value="Phosphoglucosamine mutase"/>
    <property type="match status" value="1"/>
</dbReference>
<dbReference type="Proteomes" id="UP000294963">
    <property type="component" value="Unassembled WGS sequence"/>
</dbReference>
<feature type="active site" description="Phosphoserine intermediate" evidence="6">
    <location>
        <position position="102"/>
    </location>
</feature>
<comment type="catalytic activity">
    <reaction evidence="6 8">
        <text>alpha-D-glucosamine 1-phosphate = D-glucosamine 6-phosphate</text>
        <dbReference type="Rhea" id="RHEA:23424"/>
        <dbReference type="ChEBI" id="CHEBI:58516"/>
        <dbReference type="ChEBI" id="CHEBI:58725"/>
        <dbReference type="EC" id="5.4.2.10"/>
    </reaction>
</comment>
<feature type="binding site" evidence="6">
    <location>
        <position position="245"/>
    </location>
    <ligand>
        <name>Mg(2+)</name>
        <dbReference type="ChEBI" id="CHEBI:18420"/>
    </ligand>
</feature>
<feature type="binding site" evidence="6">
    <location>
        <position position="243"/>
    </location>
    <ligand>
        <name>Mg(2+)</name>
        <dbReference type="ChEBI" id="CHEBI:18420"/>
    </ligand>
</feature>
<dbReference type="PRINTS" id="PR00509">
    <property type="entry name" value="PGMPMM"/>
</dbReference>
<protein>
    <recommendedName>
        <fullName evidence="6 8">Phosphoglucosamine mutase</fullName>
        <ecNumber evidence="6 8">5.4.2.10</ecNumber>
    </recommendedName>
</protein>
<evidence type="ECO:0000313" key="13">
    <source>
        <dbReference type="EMBL" id="TCM68759.1"/>
    </source>
</evidence>
<gene>
    <name evidence="6" type="primary">glmM</name>
    <name evidence="13" type="ORF">EC844_104135</name>
</gene>
<proteinExistence type="inferred from homology"/>
<dbReference type="EMBL" id="SLVJ01000004">
    <property type="protein sequence ID" value="TCM68759.1"/>
    <property type="molecule type" value="Genomic_DNA"/>
</dbReference>
<keyword evidence="5 6" id="KW-0413">Isomerase</keyword>
<feature type="domain" description="Alpha-D-phosphohexomutase alpha/beta/alpha" evidence="10">
    <location>
        <begin position="2"/>
        <end position="135"/>
    </location>
</feature>
<dbReference type="NCBIfam" id="NF008139">
    <property type="entry name" value="PRK10887.1"/>
    <property type="match status" value="1"/>
</dbReference>
<dbReference type="InterPro" id="IPR050060">
    <property type="entry name" value="Phosphoglucosamine_mutase"/>
</dbReference>
<comment type="PTM">
    <text evidence="6">Activated by phosphorylation.</text>
</comment>
<dbReference type="InterPro" id="IPR006352">
    <property type="entry name" value="GlmM_bact"/>
</dbReference>
<dbReference type="InterPro" id="IPR005843">
    <property type="entry name" value="A-D-PHexomutase_C"/>
</dbReference>
<dbReference type="SUPFAM" id="SSF55957">
    <property type="entry name" value="Phosphoglucomutase, C-terminal domain"/>
    <property type="match status" value="1"/>
</dbReference>
<evidence type="ECO:0000256" key="1">
    <source>
        <dbReference type="ARBA" id="ARBA00010231"/>
    </source>
</evidence>
<evidence type="ECO:0000256" key="4">
    <source>
        <dbReference type="ARBA" id="ARBA00022842"/>
    </source>
</evidence>
<evidence type="ECO:0000259" key="9">
    <source>
        <dbReference type="Pfam" id="PF00408"/>
    </source>
</evidence>
<dbReference type="Pfam" id="PF00408">
    <property type="entry name" value="PGM_PMM_IV"/>
    <property type="match status" value="1"/>
</dbReference>
<dbReference type="NCBIfam" id="TIGR01455">
    <property type="entry name" value="glmM"/>
    <property type="match status" value="1"/>
</dbReference>
<keyword evidence="4 6" id="KW-0460">Magnesium</keyword>
<feature type="domain" description="Alpha-D-phosphohexomutase alpha/beta/alpha" evidence="11">
    <location>
        <begin position="157"/>
        <end position="254"/>
    </location>
</feature>
<dbReference type="PANTHER" id="PTHR42946:SF1">
    <property type="entry name" value="PHOSPHOGLUCOMUTASE (ALPHA-D-GLUCOSE-1,6-BISPHOSPHATE-DEPENDENT)"/>
    <property type="match status" value="1"/>
</dbReference>
<dbReference type="InterPro" id="IPR036900">
    <property type="entry name" value="A-D-PHexomutase_C_sf"/>
</dbReference>
<evidence type="ECO:0000256" key="2">
    <source>
        <dbReference type="ARBA" id="ARBA00022553"/>
    </source>
</evidence>
<evidence type="ECO:0000256" key="7">
    <source>
        <dbReference type="RuleBase" id="RU004326"/>
    </source>
</evidence>
<name>A0A4R1XY72_ACICA</name>
<evidence type="ECO:0000259" key="10">
    <source>
        <dbReference type="Pfam" id="PF02878"/>
    </source>
</evidence>
<feature type="binding site" description="via phosphate group" evidence="6">
    <location>
        <position position="102"/>
    </location>
    <ligand>
        <name>Mg(2+)</name>
        <dbReference type="ChEBI" id="CHEBI:18420"/>
    </ligand>
</feature>
<comment type="cofactor">
    <cofactor evidence="6">
        <name>Mg(2+)</name>
        <dbReference type="ChEBI" id="CHEBI:18420"/>
    </cofactor>
    <text evidence="6">Binds 1 Mg(2+) ion per subunit.</text>
</comment>
<dbReference type="GO" id="GO:0008966">
    <property type="term" value="F:phosphoglucosamine mutase activity"/>
    <property type="evidence" value="ECO:0007669"/>
    <property type="project" value="UniProtKB-UniRule"/>
</dbReference>
<evidence type="ECO:0000259" key="11">
    <source>
        <dbReference type="Pfam" id="PF02879"/>
    </source>
</evidence>
<dbReference type="GO" id="GO:0005829">
    <property type="term" value="C:cytosol"/>
    <property type="evidence" value="ECO:0007669"/>
    <property type="project" value="TreeGrafter"/>
</dbReference>
<dbReference type="CDD" id="cd05802">
    <property type="entry name" value="GlmM"/>
    <property type="match status" value="1"/>
</dbReference>
<dbReference type="SUPFAM" id="SSF53738">
    <property type="entry name" value="Phosphoglucomutase, first 3 domains"/>
    <property type="match status" value="3"/>
</dbReference>
<dbReference type="Gene3D" id="3.40.120.10">
    <property type="entry name" value="Alpha-D-Glucose-1,6-Bisphosphate, subunit A, domain 3"/>
    <property type="match status" value="3"/>
</dbReference>
<feature type="modified residue" description="Phosphoserine" evidence="6">
    <location>
        <position position="102"/>
    </location>
</feature>
<dbReference type="PANTHER" id="PTHR42946">
    <property type="entry name" value="PHOSPHOHEXOSE MUTASE"/>
    <property type="match status" value="1"/>
</dbReference>
<dbReference type="EC" id="5.4.2.10" evidence="6 8"/>
<sequence length="445" mass="48076">MSYFGTDGIRGKFGQFPITPQFALSLGFAAGKVLKQIRPNKKPIVVLGKDTRLSGYILESALQAGLNAAGVYVHLLGPLPTPAIAHLTRALHADAGIVISASHNPYYDNGIKFFSGEGKKLSNELQQAINLELEKELVIDNTANLGKSVRVKDANGRYIEFCKSTFPYHFDLRNLKIVVDCANGAAYSVGPSVFKELGAKVIALNYNPDGLNINENCGSTHPEGLQQAVIDHEADLGIAFDGDADRVVMVDKYGRLIDGDHILYILATQAKNKPAGIVGTVMSNMALELALEKAAMPFVRAKVGDRYVLQALEQEGWLIGGEPSGHILTLDKSTTGDAIIAALQVLTVMVEQGKALDELVVDFKLLPQVLVNVRLENMIDPFAVPSLVNVFAQAEQQLKGRGRLLVRKSGTEPLIRVMVEGDNLEEVTDLANNLAEAIRQNAQAA</sequence>
<keyword evidence="14" id="KW-1185">Reference proteome</keyword>
<dbReference type="InterPro" id="IPR005841">
    <property type="entry name" value="Alpha-D-phosphohexomutase_SF"/>
</dbReference>
<reference evidence="13 14" key="1">
    <citation type="submission" date="2019-03" db="EMBL/GenBank/DDBJ databases">
        <title>Genomic analyses of the natural microbiome of Caenorhabditis elegans.</title>
        <authorList>
            <person name="Samuel B."/>
        </authorList>
    </citation>
    <scope>NUCLEOTIDE SEQUENCE [LARGE SCALE GENOMIC DNA]</scope>
    <source>
        <strain evidence="13 14">JUb89</strain>
    </source>
</reference>
<dbReference type="InterPro" id="IPR016066">
    <property type="entry name" value="A-D-PHexomutase_CS"/>
</dbReference>
<dbReference type="GO" id="GO:0004615">
    <property type="term" value="F:phosphomannomutase activity"/>
    <property type="evidence" value="ECO:0007669"/>
    <property type="project" value="TreeGrafter"/>
</dbReference>
<dbReference type="OrthoDB" id="9803322at2"/>
<keyword evidence="3 6" id="KW-0479">Metal-binding</keyword>
<evidence type="ECO:0000259" key="12">
    <source>
        <dbReference type="Pfam" id="PF02880"/>
    </source>
</evidence>
<dbReference type="FunFam" id="3.30.310.50:FF:000001">
    <property type="entry name" value="Phosphoglucosamine mutase"/>
    <property type="match status" value="1"/>
</dbReference>
<organism evidence="13 14">
    <name type="scientific">Acinetobacter calcoaceticus</name>
    <dbReference type="NCBI Taxonomy" id="471"/>
    <lineage>
        <taxon>Bacteria</taxon>
        <taxon>Pseudomonadati</taxon>
        <taxon>Pseudomonadota</taxon>
        <taxon>Gammaproteobacteria</taxon>
        <taxon>Moraxellales</taxon>
        <taxon>Moraxellaceae</taxon>
        <taxon>Acinetobacter</taxon>
        <taxon>Acinetobacter calcoaceticus/baumannii complex</taxon>
    </lineage>
</organism>
<comment type="caution">
    <text evidence="13">The sequence shown here is derived from an EMBL/GenBank/DDBJ whole genome shotgun (WGS) entry which is preliminary data.</text>
</comment>
<comment type="similarity">
    <text evidence="1 6 7">Belongs to the phosphohexose mutase family.</text>
</comment>
<dbReference type="AlphaFoldDB" id="A0A4R1XY72"/>
<feature type="domain" description="Alpha-D-phosphohexomutase C-terminal" evidence="9">
    <location>
        <begin position="370"/>
        <end position="436"/>
    </location>
</feature>
<evidence type="ECO:0000256" key="6">
    <source>
        <dbReference type="HAMAP-Rule" id="MF_01554"/>
    </source>
</evidence>